<dbReference type="InterPro" id="IPR001173">
    <property type="entry name" value="Glyco_trans_2-like"/>
</dbReference>
<keyword evidence="2" id="KW-0175">Coiled coil</keyword>
<dbReference type="InterPro" id="IPR011990">
    <property type="entry name" value="TPR-like_helical_dom_sf"/>
</dbReference>
<dbReference type="InterPro" id="IPR019734">
    <property type="entry name" value="TPR_rpt"/>
</dbReference>
<feature type="domain" description="Glycosyltransferase 2-like" evidence="3">
    <location>
        <begin position="5"/>
        <end position="102"/>
    </location>
</feature>
<dbReference type="Gene3D" id="1.25.40.10">
    <property type="entry name" value="Tetratricopeptide repeat domain"/>
    <property type="match status" value="2"/>
</dbReference>
<protein>
    <submittedName>
        <fullName evidence="4">Tetratricopeptide repeat-containing protein</fullName>
    </submittedName>
</protein>
<dbReference type="Proteomes" id="UP000324896">
    <property type="component" value="Unassembled WGS sequence"/>
</dbReference>
<feature type="coiled-coil region" evidence="2">
    <location>
        <begin position="626"/>
        <end position="661"/>
    </location>
</feature>
<dbReference type="SUPFAM" id="SSF48452">
    <property type="entry name" value="TPR-like"/>
    <property type="match status" value="2"/>
</dbReference>
<gene>
    <name evidence="4" type="ORF">SAMN04488597_1183</name>
</gene>
<dbReference type="AlphaFoldDB" id="A0A1G6QFD1"/>
<dbReference type="Pfam" id="PF00535">
    <property type="entry name" value="Glycos_transf_2"/>
    <property type="match status" value="2"/>
</dbReference>
<feature type="coiled-coil region" evidence="2">
    <location>
        <begin position="729"/>
        <end position="768"/>
    </location>
</feature>
<dbReference type="PANTHER" id="PTHR43630:SF2">
    <property type="entry name" value="GLYCOSYLTRANSFERASE"/>
    <property type="match status" value="1"/>
</dbReference>
<feature type="domain" description="Glycosyltransferase 2-like" evidence="3">
    <location>
        <begin position="820"/>
        <end position="985"/>
    </location>
</feature>
<dbReference type="Pfam" id="PF13181">
    <property type="entry name" value="TPR_8"/>
    <property type="match status" value="2"/>
</dbReference>
<feature type="repeat" description="TPR" evidence="1">
    <location>
        <begin position="716"/>
        <end position="749"/>
    </location>
</feature>
<dbReference type="SMART" id="SM00028">
    <property type="entry name" value="TPR"/>
    <property type="match status" value="5"/>
</dbReference>
<dbReference type="EMBL" id="FMYT01000018">
    <property type="protein sequence ID" value="SDC91003.1"/>
    <property type="molecule type" value="Genomic_DNA"/>
</dbReference>
<dbReference type="Gene3D" id="3.90.550.10">
    <property type="entry name" value="Spore Coat Polysaccharide Biosynthesis Protein SpsA, Chain A"/>
    <property type="match status" value="2"/>
</dbReference>
<dbReference type="SUPFAM" id="SSF53448">
    <property type="entry name" value="Nucleotide-diphospho-sugar transferases"/>
    <property type="match status" value="2"/>
</dbReference>
<evidence type="ECO:0000256" key="1">
    <source>
        <dbReference type="PROSITE-ProRule" id="PRU00339"/>
    </source>
</evidence>
<evidence type="ECO:0000313" key="4">
    <source>
        <dbReference type="EMBL" id="SDC91003.1"/>
    </source>
</evidence>
<organism evidence="4 5">
    <name type="scientific">Halanaerobium congolense</name>
    <dbReference type="NCBI Taxonomy" id="54121"/>
    <lineage>
        <taxon>Bacteria</taxon>
        <taxon>Bacillati</taxon>
        <taxon>Bacillota</taxon>
        <taxon>Clostridia</taxon>
        <taxon>Halanaerobiales</taxon>
        <taxon>Halanaerobiaceae</taxon>
        <taxon>Halanaerobium</taxon>
    </lineage>
</organism>
<name>A0A1G6QFD1_9FIRM</name>
<dbReference type="InterPro" id="IPR029044">
    <property type="entry name" value="Nucleotide-diphossugar_trans"/>
</dbReference>
<sequence length="1079" mass="128398">MLLTIGMMVKNEGKHLEECLEALSLIREALDSELIIIDTGSDDNTVEIAKKFTENVYFHEWNEHFSEMRNKVISYSKGDWYFSLDGDEIVSNPETIINFFKSGKYKKYKTAFVTQKNYTDEKNENFTKILVPRLFENDEDFHFEGAVHNQPQFKKPIYGLSTVLDHYGYISSDKELMEKKFQRTATILKRELEKDPENIYYWYQLSRSYAMHGDNVEALDAILKAYNIMKDKNKNSKLKNYMNIYTQLAKIYMRNNRYGKAEEISKEALNIRKGYIDLNYYLAGARLNLNKNEKSLDSFKKYIKLVENYEHTESKKDIRVDDETISSIEIAYKYVLILANNLNKDQQYAIKKGFLIEKEKHLVEILTPFIEICLNNKEYLSLKTFFEKKVSHISHLKYKFIQILESKRMTLDTDEEKELSEVLSNLKDDVDYFLLNRIRLRLLREEKFDLSSNIFDNIDFNKKPNYFGDMIYYLLINNNLNDEDKFEILTSISEKNINGFIEFLNKKYDNLKDVLLIFINNNIEMKDIAKIRIKKMFGRYLIALTDITKDTNYIIDKYLEVGTRYITRVYNKEIIEDELIYELKSKEEAFLLYIYKAFAVKDNNLKAYIKYLRKAIDIYPLMKKVVETLLLEVKEEQDKVNEELEAEKDKFKANIEELINQGKLNEAENLIEEYQNIFKSDDEIYSMLGVIEIIKENFERARSILDRGLRKTGNNFDLLFNLGYSYEQLNEYQKANETYLKAKEIAKLEEQKNEIEESLARIKKYDNKDNDRSDEINKFIYNNKLKKPKIFKKIENGNITEDDIIKNWDDDYPLVSINCIAYNHENFIKDSLNSFLMQKTSFPFEIIVHDDASKDNTAEIIKEYEERFPNIIKGIYQEENIYSKNQKPFRITNSMSNGKYIALCDGDDFWLDQNKLKKQIGFLEKNNDYALSGLDAVIIDSKYNIIKNSKLDNKFKRNYSKEEMRNNNGYSLTMNMVFRNILDKLPQEYDLVQNEDRFLFSLLGNYGKYKFHKNIIPSVYMVHNKSVWSSQNLEKKSISEMNTWFQLYKYYKRKDKLKISNNYWKTFVNAVLKINKRFY</sequence>
<evidence type="ECO:0000259" key="3">
    <source>
        <dbReference type="Pfam" id="PF00535"/>
    </source>
</evidence>
<dbReference type="PANTHER" id="PTHR43630">
    <property type="entry name" value="POLY-BETA-1,6-N-ACETYL-D-GLUCOSAMINE SYNTHASE"/>
    <property type="match status" value="1"/>
</dbReference>
<reference evidence="4 5" key="1">
    <citation type="submission" date="2016-10" db="EMBL/GenBank/DDBJ databases">
        <authorList>
            <person name="Varghese N."/>
            <person name="Submissions S."/>
        </authorList>
    </citation>
    <scope>NUCLEOTIDE SEQUENCE [LARGE SCALE GENOMIC DNA]</scope>
    <source>
        <strain evidence="4 5">WG10</strain>
    </source>
</reference>
<proteinExistence type="predicted"/>
<dbReference type="PROSITE" id="PS50005">
    <property type="entry name" value="TPR"/>
    <property type="match status" value="1"/>
</dbReference>
<keyword evidence="1" id="KW-0802">TPR repeat</keyword>
<accession>A0A1G6QFD1</accession>
<evidence type="ECO:0000256" key="2">
    <source>
        <dbReference type="SAM" id="Coils"/>
    </source>
</evidence>
<dbReference type="RefSeq" id="WP_149796830.1">
    <property type="nucleotide sequence ID" value="NZ_FMYT01000018.1"/>
</dbReference>
<evidence type="ECO:0000313" key="5">
    <source>
        <dbReference type="Proteomes" id="UP000324896"/>
    </source>
</evidence>